<feature type="signal peptide" evidence="7">
    <location>
        <begin position="1"/>
        <end position="24"/>
    </location>
</feature>
<dbReference type="PRINTS" id="PR00625">
    <property type="entry name" value="JDOMAIN"/>
</dbReference>
<gene>
    <name evidence="9" type="ORF">AYI68_g916</name>
</gene>
<dbReference type="GO" id="GO:0034975">
    <property type="term" value="P:protein folding in endoplasmic reticulum"/>
    <property type="evidence" value="ECO:0007669"/>
    <property type="project" value="TreeGrafter"/>
</dbReference>
<dbReference type="SMART" id="SM00271">
    <property type="entry name" value="DnaJ"/>
    <property type="match status" value="1"/>
</dbReference>
<evidence type="ECO:0000256" key="3">
    <source>
        <dbReference type="ARBA" id="ARBA00022824"/>
    </source>
</evidence>
<dbReference type="GO" id="GO:0051087">
    <property type="term" value="F:protein-folding chaperone binding"/>
    <property type="evidence" value="ECO:0007669"/>
    <property type="project" value="TreeGrafter"/>
</dbReference>
<proteinExistence type="predicted"/>
<dbReference type="InterPro" id="IPR051727">
    <property type="entry name" value="DnaJ_C3_Co-chaperones"/>
</dbReference>
<evidence type="ECO:0000313" key="9">
    <source>
        <dbReference type="EMBL" id="OLY84910.1"/>
    </source>
</evidence>
<keyword evidence="5" id="KW-0175">Coiled coil</keyword>
<protein>
    <submittedName>
        <fullName evidence="9">DnaJ-like protein</fullName>
    </submittedName>
</protein>
<keyword evidence="3" id="KW-0256">Endoplasmic reticulum</keyword>
<dbReference type="GO" id="GO:0051787">
    <property type="term" value="F:misfolded protein binding"/>
    <property type="evidence" value="ECO:0007669"/>
    <property type="project" value="TreeGrafter"/>
</dbReference>
<reference evidence="9 10" key="1">
    <citation type="journal article" date="2016" name="Mol. Biol. Evol.">
        <title>Genome-Wide Survey of Gut Fungi (Harpellales) Reveals the First Horizontally Transferred Ubiquitin Gene from a Mosquito Host.</title>
        <authorList>
            <person name="Wang Y."/>
            <person name="White M.M."/>
            <person name="Kvist S."/>
            <person name="Moncalvo J.M."/>
        </authorList>
    </citation>
    <scope>NUCLEOTIDE SEQUENCE [LARGE SCALE GENOMIC DNA]</scope>
    <source>
        <strain evidence="9 10">ALG-7-W6</strain>
    </source>
</reference>
<sequence length="597" mass="66960">MGYIFKNLLFTLPLLFIILSAIKADTDSSGSKAQELFQQGDALLSSKKYEDAIRSYSQALDKETDYVRVYKRATAYLATNRINKAIDDFKAAIIGQPSFIKAYEQLIELLFKNGDLDSAKDTISSLKHSSSEAKSSSPIIKEFQDKINTVSSLKSKLKAQIESAEKKTKSSSQADNSLLYDPILITYSELIKLMPREYSLRRQRIDFLLKLSKFDEAIVELRNYLGNVENSLPISKLQEDFVLLSKLQSLLSAPDSSGIGASQTAALKTIKSCLRSDPENKVCLVHRRKIKSLSNLLVKFENFYSSNKFNSAFKVISSSDHGDLLKLLKDQTGELSTAIGVHVSERQSKLIGTLYKMGCECLVKIKRYSDSVDFCSTGLEYNNNDPNILLNIATSKISLSEESEDSDVKVKRLNEALSSANKVADDSVGDFGSFLNEDQIRSIKKRAQILVHEINQKLKVASRKDYYKILNVKRGASPSEIKKQYRKLAHKNHPDRVSDPEKKKLAESKMAELNSAYEILKDKEKREAYDNGVDPNDPQSGREHDFFRQHQQNHYQQHAGFHGQGFPFGSRGKRSGGGGGGGNFHFNFGGGPFEFHF</sequence>
<dbReference type="SMART" id="SM00028">
    <property type="entry name" value="TPR"/>
    <property type="match status" value="3"/>
</dbReference>
<dbReference type="InterPro" id="IPR011990">
    <property type="entry name" value="TPR-like_helical_dom_sf"/>
</dbReference>
<dbReference type="PROSITE" id="PS50076">
    <property type="entry name" value="DNAJ_2"/>
    <property type="match status" value="1"/>
</dbReference>
<dbReference type="GO" id="GO:0005783">
    <property type="term" value="C:endoplasmic reticulum"/>
    <property type="evidence" value="ECO:0007669"/>
    <property type="project" value="UniProtKB-SubCell"/>
</dbReference>
<dbReference type="OrthoDB" id="1726119at2759"/>
<evidence type="ECO:0000259" key="8">
    <source>
        <dbReference type="PROSITE" id="PS50076"/>
    </source>
</evidence>
<dbReference type="STRING" id="133383.A0A1R0H6U4"/>
<feature type="domain" description="J" evidence="8">
    <location>
        <begin position="465"/>
        <end position="533"/>
    </location>
</feature>
<dbReference type="SUPFAM" id="SSF46565">
    <property type="entry name" value="Chaperone J-domain"/>
    <property type="match status" value="1"/>
</dbReference>
<dbReference type="InterPro" id="IPR001623">
    <property type="entry name" value="DnaJ_domain"/>
</dbReference>
<dbReference type="Pfam" id="PF00226">
    <property type="entry name" value="DnaJ"/>
    <property type="match status" value="1"/>
</dbReference>
<comment type="subcellular location">
    <subcellularLocation>
        <location evidence="1">Endoplasmic reticulum</location>
    </subcellularLocation>
</comment>
<feature type="chain" id="PRO_5012548337" evidence="7">
    <location>
        <begin position="25"/>
        <end position="597"/>
    </location>
</feature>
<dbReference type="PROSITE" id="PS50005">
    <property type="entry name" value="TPR"/>
    <property type="match status" value="1"/>
</dbReference>
<evidence type="ECO:0000256" key="4">
    <source>
        <dbReference type="PROSITE-ProRule" id="PRU00339"/>
    </source>
</evidence>
<keyword evidence="10" id="KW-1185">Reference proteome</keyword>
<evidence type="ECO:0000313" key="10">
    <source>
        <dbReference type="Proteomes" id="UP000187455"/>
    </source>
</evidence>
<name>A0A1R0H6U4_9FUNG</name>
<keyword evidence="2 7" id="KW-0732">Signal</keyword>
<dbReference type="InterPro" id="IPR019734">
    <property type="entry name" value="TPR_rpt"/>
</dbReference>
<dbReference type="Proteomes" id="UP000187455">
    <property type="component" value="Unassembled WGS sequence"/>
</dbReference>
<accession>A0A1R0H6U4</accession>
<feature type="repeat" description="TPR" evidence="4">
    <location>
        <begin position="33"/>
        <end position="66"/>
    </location>
</feature>
<evidence type="ECO:0000256" key="1">
    <source>
        <dbReference type="ARBA" id="ARBA00004240"/>
    </source>
</evidence>
<evidence type="ECO:0000256" key="5">
    <source>
        <dbReference type="SAM" id="Coils"/>
    </source>
</evidence>
<keyword evidence="4" id="KW-0802">TPR repeat</keyword>
<evidence type="ECO:0000256" key="6">
    <source>
        <dbReference type="SAM" id="MobiDB-lite"/>
    </source>
</evidence>
<feature type="region of interest" description="Disordered" evidence="6">
    <location>
        <begin position="551"/>
        <end position="583"/>
    </location>
</feature>
<dbReference type="Gene3D" id="1.25.40.10">
    <property type="entry name" value="Tetratricopeptide repeat domain"/>
    <property type="match status" value="1"/>
</dbReference>
<dbReference type="PANTHER" id="PTHR44140">
    <property type="entry name" value="LD25575P"/>
    <property type="match status" value="1"/>
</dbReference>
<evidence type="ECO:0000256" key="2">
    <source>
        <dbReference type="ARBA" id="ARBA00022729"/>
    </source>
</evidence>
<dbReference type="Gene3D" id="1.10.287.110">
    <property type="entry name" value="DnaJ domain"/>
    <property type="match status" value="1"/>
</dbReference>
<dbReference type="InterPro" id="IPR036869">
    <property type="entry name" value="J_dom_sf"/>
</dbReference>
<feature type="coiled-coil region" evidence="5">
    <location>
        <begin position="140"/>
        <end position="174"/>
    </location>
</feature>
<comment type="caution">
    <text evidence="9">The sequence shown here is derived from an EMBL/GenBank/DDBJ whole genome shotgun (WGS) entry which is preliminary data.</text>
</comment>
<dbReference type="EMBL" id="LSSL01000310">
    <property type="protein sequence ID" value="OLY84910.1"/>
    <property type="molecule type" value="Genomic_DNA"/>
</dbReference>
<dbReference type="PANTHER" id="PTHR44140:SF2">
    <property type="entry name" value="LD25575P"/>
    <property type="match status" value="1"/>
</dbReference>
<dbReference type="AlphaFoldDB" id="A0A1R0H6U4"/>
<feature type="region of interest" description="Disordered" evidence="6">
    <location>
        <begin position="524"/>
        <end position="543"/>
    </location>
</feature>
<evidence type="ECO:0000256" key="7">
    <source>
        <dbReference type="SAM" id="SignalP"/>
    </source>
</evidence>
<dbReference type="SUPFAM" id="SSF48452">
    <property type="entry name" value="TPR-like"/>
    <property type="match status" value="1"/>
</dbReference>
<dbReference type="CDD" id="cd06257">
    <property type="entry name" value="DnaJ"/>
    <property type="match status" value="1"/>
</dbReference>
<organism evidence="9 10">
    <name type="scientific">Smittium mucronatum</name>
    <dbReference type="NCBI Taxonomy" id="133383"/>
    <lineage>
        <taxon>Eukaryota</taxon>
        <taxon>Fungi</taxon>
        <taxon>Fungi incertae sedis</taxon>
        <taxon>Zoopagomycota</taxon>
        <taxon>Kickxellomycotina</taxon>
        <taxon>Harpellomycetes</taxon>
        <taxon>Harpellales</taxon>
        <taxon>Legeriomycetaceae</taxon>
        <taxon>Smittium</taxon>
    </lineage>
</organism>